<dbReference type="Proteomes" id="UP000712600">
    <property type="component" value="Unassembled WGS sequence"/>
</dbReference>
<protein>
    <submittedName>
        <fullName evidence="1">Uncharacterized protein</fullName>
    </submittedName>
</protein>
<evidence type="ECO:0000313" key="1">
    <source>
        <dbReference type="EMBL" id="KAF3603630.1"/>
    </source>
</evidence>
<evidence type="ECO:0000313" key="2">
    <source>
        <dbReference type="Proteomes" id="UP000712600"/>
    </source>
</evidence>
<dbReference type="AlphaFoldDB" id="A0A8S9SU64"/>
<gene>
    <name evidence="1" type="ORF">F2Q69_00037755</name>
</gene>
<proteinExistence type="predicted"/>
<accession>A0A8S9SU64</accession>
<sequence>MNANHPANVKIIYPDAAWNPLSCDCGLEALALKAAISGGIQMNFQEVVYYTYSRNLTLHLDGHSSETSIRSIIHDIRVSS</sequence>
<name>A0A8S9SU64_BRACR</name>
<organism evidence="1 2">
    <name type="scientific">Brassica cretica</name>
    <name type="common">Mustard</name>
    <dbReference type="NCBI Taxonomy" id="69181"/>
    <lineage>
        <taxon>Eukaryota</taxon>
        <taxon>Viridiplantae</taxon>
        <taxon>Streptophyta</taxon>
        <taxon>Embryophyta</taxon>
        <taxon>Tracheophyta</taxon>
        <taxon>Spermatophyta</taxon>
        <taxon>Magnoliopsida</taxon>
        <taxon>eudicotyledons</taxon>
        <taxon>Gunneridae</taxon>
        <taxon>Pentapetalae</taxon>
        <taxon>rosids</taxon>
        <taxon>malvids</taxon>
        <taxon>Brassicales</taxon>
        <taxon>Brassicaceae</taxon>
        <taxon>Brassiceae</taxon>
        <taxon>Brassica</taxon>
    </lineage>
</organism>
<comment type="caution">
    <text evidence="1">The sequence shown here is derived from an EMBL/GenBank/DDBJ whole genome shotgun (WGS) entry which is preliminary data.</text>
</comment>
<dbReference type="EMBL" id="QGKX02000004">
    <property type="protein sequence ID" value="KAF3603630.1"/>
    <property type="molecule type" value="Genomic_DNA"/>
</dbReference>
<reference evidence="1" key="1">
    <citation type="submission" date="2019-12" db="EMBL/GenBank/DDBJ databases">
        <title>Genome sequencing and annotation of Brassica cretica.</title>
        <authorList>
            <person name="Studholme D.J."/>
            <person name="Sarris P."/>
        </authorList>
    </citation>
    <scope>NUCLEOTIDE SEQUENCE</scope>
    <source>
        <strain evidence="1">PFS-109/04</strain>
        <tissue evidence="1">Leaf</tissue>
    </source>
</reference>